<name>A0A0L6V6I3_9BASI</name>
<dbReference type="Proteomes" id="UP000037035">
    <property type="component" value="Unassembled WGS sequence"/>
</dbReference>
<sequence>MRSRLKPNLTQCYTTLKYHQLSTLRNLRFLWKKKFNQDTIAKMWHHLHKNLIRDNDPYLKKIWDLERLLPHCTTKQLAQLPAVDMQHAPANLPSKIHIFSYVDVLAQSLCSMHSDCASKLVCTVTVHQSLVESLLENGWSNNGSFLGVSAYQLQAVEQEYCWLQTMIGLASLAWWFSQDGCYALKSIWILAGAISGDDIDESFLHLPNTCGLKNENAGLSDSFEKLFTSILSAGSHDGSLREKKSSGRV</sequence>
<evidence type="ECO:0000313" key="2">
    <source>
        <dbReference type="Proteomes" id="UP000037035"/>
    </source>
</evidence>
<keyword evidence="2" id="KW-1185">Reference proteome</keyword>
<gene>
    <name evidence="1" type="ORF">VP01_2432g1</name>
</gene>
<evidence type="ECO:0000313" key="1">
    <source>
        <dbReference type="EMBL" id="KNZ56329.1"/>
    </source>
</evidence>
<comment type="caution">
    <text evidence="1">The sequence shown here is derived from an EMBL/GenBank/DDBJ whole genome shotgun (WGS) entry which is preliminary data.</text>
</comment>
<dbReference type="VEuPathDB" id="FungiDB:VP01_2432g1"/>
<reference evidence="1 2" key="1">
    <citation type="submission" date="2015-08" db="EMBL/GenBank/DDBJ databases">
        <title>Next Generation Sequencing and Analysis of the Genome of Puccinia sorghi L Schw, the Causal Agent of Maize Common Rust.</title>
        <authorList>
            <person name="Rochi L."/>
            <person name="Burguener G."/>
            <person name="Darino M."/>
            <person name="Turjanski A."/>
            <person name="Kreff E."/>
            <person name="Dieguez M.J."/>
            <person name="Sacco F."/>
        </authorList>
    </citation>
    <scope>NUCLEOTIDE SEQUENCE [LARGE SCALE GENOMIC DNA]</scope>
    <source>
        <strain evidence="1 2">RO10H11247</strain>
    </source>
</reference>
<proteinExistence type="predicted"/>
<accession>A0A0L6V6I3</accession>
<dbReference type="AlphaFoldDB" id="A0A0L6V6I3"/>
<dbReference type="EMBL" id="LAVV01007317">
    <property type="protein sequence ID" value="KNZ56329.1"/>
    <property type="molecule type" value="Genomic_DNA"/>
</dbReference>
<organism evidence="1 2">
    <name type="scientific">Puccinia sorghi</name>
    <dbReference type="NCBI Taxonomy" id="27349"/>
    <lineage>
        <taxon>Eukaryota</taxon>
        <taxon>Fungi</taxon>
        <taxon>Dikarya</taxon>
        <taxon>Basidiomycota</taxon>
        <taxon>Pucciniomycotina</taxon>
        <taxon>Pucciniomycetes</taxon>
        <taxon>Pucciniales</taxon>
        <taxon>Pucciniaceae</taxon>
        <taxon>Puccinia</taxon>
    </lineage>
</organism>
<protein>
    <submittedName>
        <fullName evidence="1">Uncharacterized protein</fullName>
    </submittedName>
</protein>